<dbReference type="AlphaFoldDB" id="A0A316ZCS7"/>
<keyword evidence="3" id="KW-1185">Reference proteome</keyword>
<dbReference type="GO" id="GO:0005666">
    <property type="term" value="C:RNA polymerase III complex"/>
    <property type="evidence" value="ECO:0007669"/>
    <property type="project" value="TreeGrafter"/>
</dbReference>
<dbReference type="EMBL" id="KZ819293">
    <property type="protein sequence ID" value="PWN98043.1"/>
    <property type="molecule type" value="Genomic_DNA"/>
</dbReference>
<feature type="region of interest" description="Disordered" evidence="1">
    <location>
        <begin position="120"/>
        <end position="160"/>
    </location>
</feature>
<dbReference type="Pfam" id="PF04801">
    <property type="entry name" value="RPC5"/>
    <property type="match status" value="1"/>
</dbReference>
<accession>A0A316ZCS7</accession>
<dbReference type="PANTHER" id="PTHR12069">
    <property type="entry name" value="DNA-DIRECTED RNA POLYMERASES III 80 KDA POLYPEPTIDE RNA POLYMERASE III SUBUNIT 5"/>
    <property type="match status" value="1"/>
</dbReference>
<dbReference type="STRING" id="58919.A0A316ZCS7"/>
<sequence length="320" mass="34861">MDVDAQASAPASPVDASLPAPSSPQARRSAKPSASRLPAGSDPNLLASLPVYLSASLPQSSRLSLFQYPTYPRGSPLPVPDSARSRGLREAARWRPKADRVEVELPLDVRQTVYNLEKGQEMARGAEHGGTFGEKKVKKEPGSSRRDREREKEKDKAPKRLEKTRLESQLVPNQTRYFVGVIRDGALHLTPLDSVQQMRPSLHYLDGIDTLELAEKRRSKAGSDSGSGSEDEGGAAAAAAAAAATKKKGTLNVVVGMGPKDQKDGLMQSQRDAEAEKWIELEWRNSLSDEASKTFESQLFASTKVPLTCTTRMREFLPAI</sequence>
<evidence type="ECO:0000313" key="2">
    <source>
        <dbReference type="EMBL" id="PWN98043.1"/>
    </source>
</evidence>
<dbReference type="GO" id="GO:0042797">
    <property type="term" value="P:tRNA transcription by RNA polymerase III"/>
    <property type="evidence" value="ECO:0007669"/>
    <property type="project" value="TreeGrafter"/>
</dbReference>
<reference evidence="2 3" key="1">
    <citation type="journal article" date="2018" name="Mol. Biol. Evol.">
        <title>Broad Genomic Sampling Reveals a Smut Pathogenic Ancestry of the Fungal Clade Ustilaginomycotina.</title>
        <authorList>
            <person name="Kijpornyongpan T."/>
            <person name="Mondo S.J."/>
            <person name="Barry K."/>
            <person name="Sandor L."/>
            <person name="Lee J."/>
            <person name="Lipzen A."/>
            <person name="Pangilinan J."/>
            <person name="LaButti K."/>
            <person name="Hainaut M."/>
            <person name="Henrissat B."/>
            <person name="Grigoriev I.V."/>
            <person name="Spatafora J.W."/>
            <person name="Aime M.C."/>
        </authorList>
    </citation>
    <scope>NUCLEOTIDE SEQUENCE [LARGE SCALE GENOMIC DNA]</scope>
    <source>
        <strain evidence="2 3">MCA 4186</strain>
    </source>
</reference>
<feature type="compositionally biased region" description="Basic and acidic residues" evidence="1">
    <location>
        <begin position="83"/>
        <end position="97"/>
    </location>
</feature>
<gene>
    <name evidence="2" type="ORF">FA09DRAFT_334387</name>
</gene>
<dbReference type="GeneID" id="37271271"/>
<name>A0A316ZCS7_9BASI</name>
<protein>
    <submittedName>
        <fullName evidence="2">Uncharacterized protein</fullName>
    </submittedName>
</protein>
<dbReference type="PANTHER" id="PTHR12069:SF0">
    <property type="entry name" value="DNA-DIRECTED RNA POLYMERASE III SUBUNIT RPC5"/>
    <property type="match status" value="1"/>
</dbReference>
<dbReference type="Proteomes" id="UP000245946">
    <property type="component" value="Unassembled WGS sequence"/>
</dbReference>
<feature type="region of interest" description="Disordered" evidence="1">
    <location>
        <begin position="1"/>
        <end position="42"/>
    </location>
</feature>
<dbReference type="RefSeq" id="XP_025598322.1">
    <property type="nucleotide sequence ID" value="XM_025743727.1"/>
</dbReference>
<dbReference type="InterPro" id="IPR006886">
    <property type="entry name" value="RNA_pol_III_Rpc5"/>
</dbReference>
<proteinExistence type="predicted"/>
<dbReference type="OrthoDB" id="340681at2759"/>
<organism evidence="2 3">
    <name type="scientific">Tilletiopsis washingtonensis</name>
    <dbReference type="NCBI Taxonomy" id="58919"/>
    <lineage>
        <taxon>Eukaryota</taxon>
        <taxon>Fungi</taxon>
        <taxon>Dikarya</taxon>
        <taxon>Basidiomycota</taxon>
        <taxon>Ustilaginomycotina</taxon>
        <taxon>Exobasidiomycetes</taxon>
        <taxon>Entylomatales</taxon>
        <taxon>Entylomatales incertae sedis</taxon>
        <taxon>Tilletiopsis</taxon>
    </lineage>
</organism>
<feature type="region of interest" description="Disordered" evidence="1">
    <location>
        <begin position="67"/>
        <end position="97"/>
    </location>
</feature>
<evidence type="ECO:0000256" key="1">
    <source>
        <dbReference type="SAM" id="MobiDB-lite"/>
    </source>
</evidence>
<evidence type="ECO:0000313" key="3">
    <source>
        <dbReference type="Proteomes" id="UP000245946"/>
    </source>
</evidence>